<keyword evidence="1" id="KW-0812">Transmembrane</keyword>
<dbReference type="SUPFAM" id="SSF53448">
    <property type="entry name" value="Nucleotide-diphospho-sugar transferases"/>
    <property type="match status" value="1"/>
</dbReference>
<dbReference type="PANTHER" id="PTHR43630:SF2">
    <property type="entry name" value="GLYCOSYLTRANSFERASE"/>
    <property type="match status" value="1"/>
</dbReference>
<protein>
    <submittedName>
        <fullName evidence="3">Putative beta-1,3-galactosyltransferase</fullName>
    </submittedName>
</protein>
<reference evidence="3 4" key="1">
    <citation type="journal article" date="2015" name="Nature">
        <title>rRNA introns, odd ribosomes, and small enigmatic genomes across a large radiation of phyla.</title>
        <authorList>
            <person name="Brown C.T."/>
            <person name="Hug L.A."/>
            <person name="Thomas B.C."/>
            <person name="Sharon I."/>
            <person name="Castelle C.J."/>
            <person name="Singh A."/>
            <person name="Wilkins M.J."/>
            <person name="Williams K.H."/>
            <person name="Banfield J.F."/>
        </authorList>
    </citation>
    <scope>NUCLEOTIDE SEQUENCE [LARGE SCALE GENOMIC DNA]</scope>
</reference>
<dbReference type="Proteomes" id="UP000034264">
    <property type="component" value="Unassembled WGS sequence"/>
</dbReference>
<gene>
    <name evidence="3" type="ORF">UX05_C0001G0144</name>
</gene>
<organism evidence="3 4">
    <name type="scientific">Candidatus Amesbacteria bacterium GW2011_GWC2_45_19</name>
    <dbReference type="NCBI Taxonomy" id="1618366"/>
    <lineage>
        <taxon>Bacteria</taxon>
        <taxon>Candidatus Amesiibacteriota</taxon>
    </lineage>
</organism>
<keyword evidence="1" id="KW-1133">Transmembrane helix</keyword>
<dbReference type="EMBL" id="LCKS01000001">
    <property type="protein sequence ID" value="KKU03515.1"/>
    <property type="molecule type" value="Genomic_DNA"/>
</dbReference>
<dbReference type="Gene3D" id="3.90.550.10">
    <property type="entry name" value="Spore Coat Polysaccharide Biosynthesis Protein SpsA, Chain A"/>
    <property type="match status" value="1"/>
</dbReference>
<proteinExistence type="predicted"/>
<dbReference type="InterPro" id="IPR001173">
    <property type="entry name" value="Glyco_trans_2-like"/>
</dbReference>
<sequence>MAKPLVSIIIPAYNEEKVIECLLASINNQSYPRIESIVIDDSSTDGTFKTASRMATVAIKRKHAERSIQRNFGASKAHGQYLIFLDADMELTSDVVSECVQTIQKDSTIGAIAIPELPIATNHLEKIKAFERSFYSDFGDPDTDAARFFPKKIFDQIGGYDTSLTGPEDWDLPENVVRKGYKVGRISSRIKHYERIRSILHLLKKKYYYGISSHRYFKKHKLSLIGPKTIYFLRPIFYKNWQRLVQNPGLTVGMIVVLTLEQFFGGLGYLVGRITKA</sequence>
<comment type="caution">
    <text evidence="3">The sequence shown here is derived from an EMBL/GenBank/DDBJ whole genome shotgun (WGS) entry which is preliminary data.</text>
</comment>
<dbReference type="InterPro" id="IPR029044">
    <property type="entry name" value="Nucleotide-diphossugar_trans"/>
</dbReference>
<dbReference type="Pfam" id="PF00535">
    <property type="entry name" value="Glycos_transf_2"/>
    <property type="match status" value="1"/>
</dbReference>
<evidence type="ECO:0000313" key="3">
    <source>
        <dbReference type="EMBL" id="KKU03515.1"/>
    </source>
</evidence>
<evidence type="ECO:0000256" key="1">
    <source>
        <dbReference type="SAM" id="Phobius"/>
    </source>
</evidence>
<evidence type="ECO:0000313" key="4">
    <source>
        <dbReference type="Proteomes" id="UP000034264"/>
    </source>
</evidence>
<accession>A0A0G1Q4B8</accession>
<dbReference type="PANTHER" id="PTHR43630">
    <property type="entry name" value="POLY-BETA-1,6-N-ACETYL-D-GLUCOSAMINE SYNTHASE"/>
    <property type="match status" value="1"/>
</dbReference>
<feature type="domain" description="Glycosyltransferase 2-like" evidence="2">
    <location>
        <begin position="7"/>
        <end position="113"/>
    </location>
</feature>
<feature type="transmembrane region" description="Helical" evidence="1">
    <location>
        <begin position="250"/>
        <end position="271"/>
    </location>
</feature>
<evidence type="ECO:0000259" key="2">
    <source>
        <dbReference type="Pfam" id="PF00535"/>
    </source>
</evidence>
<keyword evidence="1" id="KW-0472">Membrane</keyword>
<keyword evidence="3" id="KW-0328">Glycosyltransferase</keyword>
<dbReference type="AlphaFoldDB" id="A0A0G1Q4B8"/>
<name>A0A0G1Q4B8_9BACT</name>
<dbReference type="GO" id="GO:0016757">
    <property type="term" value="F:glycosyltransferase activity"/>
    <property type="evidence" value="ECO:0007669"/>
    <property type="project" value="UniProtKB-KW"/>
</dbReference>
<keyword evidence="3" id="KW-0808">Transferase</keyword>